<dbReference type="InterPro" id="IPR011641">
    <property type="entry name" value="Tyr-kin_ephrin_A/B_rcpt-like"/>
</dbReference>
<evidence type="ECO:0000259" key="2">
    <source>
        <dbReference type="Pfam" id="PF21671"/>
    </source>
</evidence>
<dbReference type="EMBL" id="MU801999">
    <property type="protein sequence ID" value="KAJ3984133.1"/>
    <property type="molecule type" value="Genomic_DNA"/>
</dbReference>
<dbReference type="InterPro" id="IPR009030">
    <property type="entry name" value="Growth_fac_rcpt_cys_sf"/>
</dbReference>
<comment type="caution">
    <text evidence="3">The sequence shown here is derived from an EMBL/GenBank/DDBJ whole genome shotgun (WGS) entry which is preliminary data.</text>
</comment>
<evidence type="ECO:0000259" key="1">
    <source>
        <dbReference type="Pfam" id="PF07699"/>
    </source>
</evidence>
<reference evidence="3" key="1">
    <citation type="submission" date="2022-08" db="EMBL/GenBank/DDBJ databases">
        <authorList>
            <consortium name="DOE Joint Genome Institute"/>
            <person name="Min B."/>
            <person name="Riley R."/>
            <person name="Sierra-Patev S."/>
            <person name="Naranjo-Ortiz M."/>
            <person name="Looney B."/>
            <person name="Konkel Z."/>
            <person name="Slot J.C."/>
            <person name="Sakamoto Y."/>
            <person name="Steenwyk J.L."/>
            <person name="Rokas A."/>
            <person name="Carro J."/>
            <person name="Camarero S."/>
            <person name="Ferreira P."/>
            <person name="Molpeceres G."/>
            <person name="Ruiz-Duenas F.J."/>
            <person name="Serrano A."/>
            <person name="Henrissat B."/>
            <person name="Drula E."/>
            <person name="Hughes K.W."/>
            <person name="Mata J.L."/>
            <person name="Ishikawa N.K."/>
            <person name="Vargas-Isla R."/>
            <person name="Ushijima S."/>
            <person name="Smith C.A."/>
            <person name="Ahrendt S."/>
            <person name="Andreopoulos W."/>
            <person name="He G."/>
            <person name="Labutti K."/>
            <person name="Lipzen A."/>
            <person name="Ng V."/>
            <person name="Sandor L."/>
            <person name="Barry K."/>
            <person name="Martinez A.T."/>
            <person name="Xiao Y."/>
            <person name="Gibbons J.G."/>
            <person name="Terashima K."/>
            <person name="Hibbett D.S."/>
            <person name="Grigoriev I.V."/>
        </authorList>
    </citation>
    <scope>NUCLEOTIDE SEQUENCE</scope>
    <source>
        <strain evidence="3">TFB7829</strain>
    </source>
</reference>
<dbReference type="SUPFAM" id="SSF57586">
    <property type="entry name" value="TNF receptor-like"/>
    <property type="match status" value="1"/>
</dbReference>
<dbReference type="Pfam" id="PF07699">
    <property type="entry name" value="Ephrin_rec_like"/>
    <property type="match status" value="2"/>
</dbReference>
<dbReference type="AlphaFoldDB" id="A0AA38PYK5"/>
<dbReference type="Gene3D" id="2.10.50.10">
    <property type="entry name" value="Tumor Necrosis Factor Receptor, subunit A, domain 2"/>
    <property type="match status" value="3"/>
</dbReference>
<proteinExistence type="predicted"/>
<protein>
    <recommendedName>
        <fullName evidence="5">Tyrosine-protein kinase ephrin type A/B receptor-like domain-containing protein</fullName>
    </recommendedName>
</protein>
<organism evidence="3 4">
    <name type="scientific">Lentinula detonsa</name>
    <dbReference type="NCBI Taxonomy" id="2804962"/>
    <lineage>
        <taxon>Eukaryota</taxon>
        <taxon>Fungi</taxon>
        <taxon>Dikarya</taxon>
        <taxon>Basidiomycota</taxon>
        <taxon>Agaricomycotina</taxon>
        <taxon>Agaricomycetes</taxon>
        <taxon>Agaricomycetidae</taxon>
        <taxon>Agaricales</taxon>
        <taxon>Marasmiineae</taxon>
        <taxon>Omphalotaceae</taxon>
        <taxon>Lentinula</taxon>
    </lineage>
</organism>
<feature type="domain" description="Tyrosine-protein kinase ephrin type A/B receptor-like" evidence="1">
    <location>
        <begin position="195"/>
        <end position="233"/>
    </location>
</feature>
<dbReference type="SMART" id="SM01411">
    <property type="entry name" value="Ephrin_rec_like"/>
    <property type="match status" value="6"/>
</dbReference>
<gene>
    <name evidence="3" type="ORF">F5890DRAFT_1519164</name>
</gene>
<dbReference type="InterPro" id="IPR048661">
    <property type="entry name" value="CPL1-like"/>
</dbReference>
<feature type="domain" description="Tyrosine-protein kinase ephrin type A/B receptor-like" evidence="1">
    <location>
        <begin position="321"/>
        <end position="368"/>
    </location>
</feature>
<dbReference type="SUPFAM" id="SSF57184">
    <property type="entry name" value="Growth factor receptor domain"/>
    <property type="match status" value="1"/>
</dbReference>
<evidence type="ECO:0000313" key="3">
    <source>
        <dbReference type="EMBL" id="KAJ3984133.1"/>
    </source>
</evidence>
<sequence>MRVQNSMNQLAKITLFLGAERPLRRGAQSNPSLISSNSAMRYFPTRHCSKGWKINHRSASELQARDIDIISQGLLFSPCLCWMYKNSNDVTANPLYNLQRTHTMFNLLALPISLLFIAHGARATSCSAAQLNNGYYNVNDSCIQCPAGSYCRNNEKFDCSPGTYNPDTGSSSSITCSSCPLGTSNPKPGSSSPSDCTPCTPGSFSSSLGAMQCTSCPAGTSNPNSGSISSSSCSTCGAGYYSEIGAGKCSVCPAGHYCSGGDKFACPAGTFNAFTGSMNSFACTICPVGSVSSPGASQCHECPSGTFEIGDNKQCKTCSAGTFSVSGSSSCSECTPGTYQPNPGQGHCISASPGHFAPSPKSTSQTACEAGSAQPLSGQTSCDLCAPGFFQSQSGQVSCCQCCAGFYSSNFGSKTCNQCGAQGTQSRGTSQPGSTSANSCMAGSNPQPVKTCTQPSADACPVVIAKAPSKRSPSQLHADFCSISVPRRHWCKVLNGGMECVDTMNDLEMCGGCLEPGHSEDPTTGARDCSAIDGVGDVRCRQGQCEIQSCHKGYEISRDGKNCVRVKIADIHRHLSHASSKGRGWEVQI</sequence>
<accession>A0AA38PYK5</accession>
<evidence type="ECO:0000313" key="4">
    <source>
        <dbReference type="Proteomes" id="UP001163850"/>
    </source>
</evidence>
<dbReference type="PANTHER" id="PTHR46967">
    <property type="entry name" value="INSULIN-LIKE GROWTH FACTOR BINDING PROTEIN,N-TERMINAL"/>
    <property type="match status" value="1"/>
</dbReference>
<dbReference type="Proteomes" id="UP001163850">
    <property type="component" value="Unassembled WGS sequence"/>
</dbReference>
<evidence type="ECO:0008006" key="5">
    <source>
        <dbReference type="Google" id="ProtNLM"/>
    </source>
</evidence>
<feature type="domain" description="Protein CPL1-like" evidence="2">
    <location>
        <begin position="498"/>
        <end position="564"/>
    </location>
</feature>
<name>A0AA38PYK5_9AGAR</name>
<dbReference type="PANTHER" id="PTHR46967:SF2">
    <property type="entry name" value="SUSHI, VON WILLEBRAND FACTOR TYPE A, EGF AND PENTRAXIN DOMAIN-CONTAINING PROTEIN 1-LIKE"/>
    <property type="match status" value="1"/>
</dbReference>
<dbReference type="Pfam" id="PF21671">
    <property type="entry name" value="CPL1-like"/>
    <property type="match status" value="1"/>
</dbReference>